<protein>
    <submittedName>
        <fullName evidence="2">RING-type domain-containing protein</fullName>
    </submittedName>
</protein>
<proteinExistence type="predicted"/>
<reference evidence="2" key="1">
    <citation type="submission" date="2022-11" db="UniProtKB">
        <authorList>
            <consortium name="WormBaseParasite"/>
        </authorList>
    </citation>
    <scope>IDENTIFICATION</scope>
</reference>
<sequence length="633" mass="71040">MWRSLHFAGYAVDSVRRKVATITTPNYIPRSGASFAAERDSLLRLLQNPTSMDRNTLNLINAVANQMSNSVNNLAQAQTAASSYLFPSANQNLNLMIAATSLNSVAAQAASTFAHVASTVPQVYPLMAQIATPNPSMDVYFQPQINRTTNICTCICNQMTCPVHLYESSLPTPPALRAAPIMVHRTPQVAQHQILPGRMPSAFSQVQVTQQSTVNQMNNQITRESLRLKRNQPTFPNDGRPAKVRRVVSIEENAPGSSQMDNNRLRMPNNGIEVAATSSTARFCQGCQQSFGPNVIRASLCPCHNQATCEDGCQQSFGPNVIRASLCPCHNQATCEDGIAYCRRCYDNLSAASSTPYFADVRRQQTERRRQAESAFYRPNTYELPLPTLPNPVMVVNNRPIMEFFFLNSAEPIFLNPQQTASQAHLIQQVLAHNHHIQEPAPVGATPDQIKKNTTILNYIKEPDVPENEQERCTVCLVDFETGDDVRTLNCSHMFHIDCIDRWLVYNKKCPVCRVDMDKPGTFTTQLQLLNKISYYLPEIGCLNGILLLMAPFILTNLRVIFLDRLLFIFPMHADFKAIDLATALQNPVNRFMQAYTLVFPMLQKFRYAWLFVKPFLFIALSKIACDKPFCFL</sequence>
<evidence type="ECO:0000313" key="1">
    <source>
        <dbReference type="Proteomes" id="UP000887576"/>
    </source>
</evidence>
<name>A0AC34QR67_9BILA</name>
<dbReference type="WBParaSite" id="JU765_v2.g18497.t1">
    <property type="protein sequence ID" value="JU765_v2.g18497.t1"/>
    <property type="gene ID" value="JU765_v2.g18497"/>
</dbReference>
<organism evidence="1 2">
    <name type="scientific">Panagrolaimus sp. JU765</name>
    <dbReference type="NCBI Taxonomy" id="591449"/>
    <lineage>
        <taxon>Eukaryota</taxon>
        <taxon>Metazoa</taxon>
        <taxon>Ecdysozoa</taxon>
        <taxon>Nematoda</taxon>
        <taxon>Chromadorea</taxon>
        <taxon>Rhabditida</taxon>
        <taxon>Tylenchina</taxon>
        <taxon>Panagrolaimomorpha</taxon>
        <taxon>Panagrolaimoidea</taxon>
        <taxon>Panagrolaimidae</taxon>
        <taxon>Panagrolaimus</taxon>
    </lineage>
</organism>
<accession>A0AC34QR67</accession>
<dbReference type="Proteomes" id="UP000887576">
    <property type="component" value="Unplaced"/>
</dbReference>
<evidence type="ECO:0000313" key="2">
    <source>
        <dbReference type="WBParaSite" id="JU765_v2.g18497.t1"/>
    </source>
</evidence>